<comment type="caution">
    <text evidence="1">The sequence shown here is derived from an EMBL/GenBank/DDBJ whole genome shotgun (WGS) entry which is preliminary data.</text>
</comment>
<accession>A0ACC2GSM1</accession>
<protein>
    <submittedName>
        <fullName evidence="1">Uncharacterized protein</fullName>
    </submittedName>
</protein>
<keyword evidence="2" id="KW-1185">Reference proteome</keyword>
<dbReference type="Proteomes" id="UP001157502">
    <property type="component" value="Chromosome 9"/>
</dbReference>
<proteinExistence type="predicted"/>
<sequence>MKGLLPQDFRSQSRSRRLLAIWKKSDISAVLHLSDRFIDLVWYVLILLNNSLYS</sequence>
<reference evidence="1" key="1">
    <citation type="submission" date="2021-05" db="EMBL/GenBank/DDBJ databases">
        <authorList>
            <person name="Pan Q."/>
            <person name="Jouanno E."/>
            <person name="Zahm M."/>
            <person name="Klopp C."/>
            <person name="Cabau C."/>
            <person name="Louis A."/>
            <person name="Berthelot C."/>
            <person name="Parey E."/>
            <person name="Roest Crollius H."/>
            <person name="Montfort J."/>
            <person name="Robinson-Rechavi M."/>
            <person name="Bouchez O."/>
            <person name="Lampietro C."/>
            <person name="Lopez Roques C."/>
            <person name="Donnadieu C."/>
            <person name="Postlethwait J."/>
            <person name="Bobe J."/>
            <person name="Dillon D."/>
            <person name="Chandos A."/>
            <person name="von Hippel F."/>
            <person name="Guiguen Y."/>
        </authorList>
    </citation>
    <scope>NUCLEOTIDE SEQUENCE</scope>
    <source>
        <strain evidence="1">YG-Jan2019</strain>
    </source>
</reference>
<gene>
    <name evidence="1" type="ORF">DPEC_G00109100</name>
</gene>
<dbReference type="EMBL" id="CM055736">
    <property type="protein sequence ID" value="KAJ8006617.1"/>
    <property type="molecule type" value="Genomic_DNA"/>
</dbReference>
<evidence type="ECO:0000313" key="2">
    <source>
        <dbReference type="Proteomes" id="UP001157502"/>
    </source>
</evidence>
<evidence type="ECO:0000313" key="1">
    <source>
        <dbReference type="EMBL" id="KAJ8006617.1"/>
    </source>
</evidence>
<name>A0ACC2GSM1_DALPE</name>
<organism evidence="1 2">
    <name type="scientific">Dallia pectoralis</name>
    <name type="common">Alaska blackfish</name>
    <dbReference type="NCBI Taxonomy" id="75939"/>
    <lineage>
        <taxon>Eukaryota</taxon>
        <taxon>Metazoa</taxon>
        <taxon>Chordata</taxon>
        <taxon>Craniata</taxon>
        <taxon>Vertebrata</taxon>
        <taxon>Euteleostomi</taxon>
        <taxon>Actinopterygii</taxon>
        <taxon>Neopterygii</taxon>
        <taxon>Teleostei</taxon>
        <taxon>Protacanthopterygii</taxon>
        <taxon>Esociformes</taxon>
        <taxon>Umbridae</taxon>
        <taxon>Dallia</taxon>
    </lineage>
</organism>